<keyword evidence="2" id="KW-1185">Reference proteome</keyword>
<evidence type="ECO:0000313" key="1">
    <source>
        <dbReference type="EMBL" id="TCL66113.1"/>
    </source>
</evidence>
<dbReference type="OrthoDB" id="4380123at2"/>
<dbReference type="PANTHER" id="PTHR17985:SF8">
    <property type="entry name" value="TRANSPORT AND GOLGI ORGANIZATION PROTEIN 2 HOMOLOG"/>
    <property type="match status" value="1"/>
</dbReference>
<dbReference type="Pfam" id="PF05742">
    <property type="entry name" value="TANGO2"/>
    <property type="match status" value="1"/>
</dbReference>
<dbReference type="RefSeq" id="WP_132217598.1">
    <property type="nucleotide sequence ID" value="NZ_OX156936.1"/>
</dbReference>
<organism evidence="1 2">
    <name type="scientific">Mariniflexile fucanivorans</name>
    <dbReference type="NCBI Taxonomy" id="264023"/>
    <lineage>
        <taxon>Bacteria</taxon>
        <taxon>Pseudomonadati</taxon>
        <taxon>Bacteroidota</taxon>
        <taxon>Flavobacteriia</taxon>
        <taxon>Flavobacteriales</taxon>
        <taxon>Flavobacteriaceae</taxon>
        <taxon>Mariniflexile</taxon>
    </lineage>
</organism>
<dbReference type="InterPro" id="IPR008551">
    <property type="entry name" value="TANGO2"/>
</dbReference>
<accession>A0A4R1RJ16</accession>
<sequence length="241" mass="27634">MCTVTIFPKGGNDFVITSNRDEAPNRISLLPDIYINEGVNLLFPMDKLSGGTWIGLSEKNRVICILNGAFNTHERKEAYRKSRGIIVLDFLTSENILTTIETCNLVNIEPFTMVIVDWDNALKFYELVWDGTKKHVEELPLEPKIWSSTSLYTAEMKQERQQWFEAFKDENNLNAQTLFKFHKTTGAENKDYGVVMNRGFVKTTSITQIEKFSESLEMYHENLQNRNISSKTFPLSATVNG</sequence>
<dbReference type="AlphaFoldDB" id="A0A4R1RJ16"/>
<dbReference type="EMBL" id="SLUP01000004">
    <property type="protein sequence ID" value="TCL66113.1"/>
    <property type="molecule type" value="Genomic_DNA"/>
</dbReference>
<comment type="caution">
    <text evidence="1">The sequence shown here is derived from an EMBL/GenBank/DDBJ whole genome shotgun (WGS) entry which is preliminary data.</text>
</comment>
<evidence type="ECO:0000313" key="2">
    <source>
        <dbReference type="Proteomes" id="UP000295455"/>
    </source>
</evidence>
<dbReference type="Proteomes" id="UP000295455">
    <property type="component" value="Unassembled WGS sequence"/>
</dbReference>
<gene>
    <name evidence="1" type="ORF">EV196_104143</name>
</gene>
<dbReference type="PANTHER" id="PTHR17985">
    <property type="entry name" value="SER/THR-RICH PROTEIN T10 IN DGCR REGION"/>
    <property type="match status" value="1"/>
</dbReference>
<name>A0A4R1RJ16_9FLAO</name>
<proteinExistence type="predicted"/>
<reference evidence="1 2" key="1">
    <citation type="submission" date="2019-03" db="EMBL/GenBank/DDBJ databases">
        <title>Genomic Encyclopedia of Type Strains, Phase IV (KMG-IV): sequencing the most valuable type-strain genomes for metagenomic binning, comparative biology and taxonomic classification.</title>
        <authorList>
            <person name="Goeker M."/>
        </authorList>
    </citation>
    <scope>NUCLEOTIDE SEQUENCE [LARGE SCALE GENOMIC DNA]</scope>
    <source>
        <strain evidence="1 2">DSM 18792</strain>
    </source>
</reference>
<protein>
    <submittedName>
        <fullName evidence="1">Transport and Golgi organization protein 2</fullName>
    </submittedName>
</protein>